<keyword evidence="2" id="KW-1185">Reference proteome</keyword>
<reference evidence="1 2" key="1">
    <citation type="submission" date="2018-08" db="EMBL/GenBank/DDBJ databases">
        <title>Genome and evolution of the arbuscular mycorrhizal fungus Diversispora epigaea (formerly Glomus versiforme) and its bacterial endosymbionts.</title>
        <authorList>
            <person name="Sun X."/>
            <person name="Fei Z."/>
            <person name="Harrison M."/>
        </authorList>
    </citation>
    <scope>NUCLEOTIDE SEQUENCE [LARGE SCALE GENOMIC DNA]</scope>
    <source>
        <strain evidence="1 2">IT104</strain>
    </source>
</reference>
<dbReference type="Proteomes" id="UP000266861">
    <property type="component" value="Unassembled WGS sequence"/>
</dbReference>
<protein>
    <submittedName>
        <fullName evidence="1">Uncharacterized protein</fullName>
    </submittedName>
</protein>
<evidence type="ECO:0000313" key="1">
    <source>
        <dbReference type="EMBL" id="RHZ79151.1"/>
    </source>
</evidence>
<evidence type="ECO:0000313" key="2">
    <source>
        <dbReference type="Proteomes" id="UP000266861"/>
    </source>
</evidence>
<sequence length="147" mass="17344">MTTQKMQKTTTNDEVDPNDPFGIGLVPYHPNLITFSYTGKENLLLDFEETEELPLTKNKYVTKCCFYNKSNSDDSDNESFFEFLSDDEVEYYECYNCKRAKYEEKKRRRGGNVNPQEYSYYGEKVKTFMDLGEVGIKEPNLWPSWKI</sequence>
<dbReference type="EMBL" id="PQFF01000142">
    <property type="protein sequence ID" value="RHZ79151.1"/>
    <property type="molecule type" value="Genomic_DNA"/>
</dbReference>
<name>A0A397IT66_9GLOM</name>
<comment type="caution">
    <text evidence="1">The sequence shown here is derived from an EMBL/GenBank/DDBJ whole genome shotgun (WGS) entry which is preliminary data.</text>
</comment>
<dbReference type="AlphaFoldDB" id="A0A397IT66"/>
<accession>A0A397IT66</accession>
<organism evidence="1 2">
    <name type="scientific">Diversispora epigaea</name>
    <dbReference type="NCBI Taxonomy" id="1348612"/>
    <lineage>
        <taxon>Eukaryota</taxon>
        <taxon>Fungi</taxon>
        <taxon>Fungi incertae sedis</taxon>
        <taxon>Mucoromycota</taxon>
        <taxon>Glomeromycotina</taxon>
        <taxon>Glomeromycetes</taxon>
        <taxon>Diversisporales</taxon>
        <taxon>Diversisporaceae</taxon>
        <taxon>Diversispora</taxon>
    </lineage>
</organism>
<gene>
    <name evidence="1" type="ORF">Glove_151g155</name>
</gene>
<proteinExistence type="predicted"/>